<name>A0ABX0GY16_9ACTN</name>
<evidence type="ECO:0000259" key="3">
    <source>
        <dbReference type="Pfam" id="PF00174"/>
    </source>
</evidence>
<dbReference type="InterPro" id="IPR014756">
    <property type="entry name" value="Ig_E-set"/>
</dbReference>
<evidence type="ECO:0000256" key="1">
    <source>
        <dbReference type="SAM" id="MobiDB-lite"/>
    </source>
</evidence>
<feature type="transmembrane region" description="Helical" evidence="2">
    <location>
        <begin position="158"/>
        <end position="179"/>
    </location>
</feature>
<reference evidence="4 5" key="1">
    <citation type="submission" date="2020-03" db="EMBL/GenBank/DDBJ databases">
        <title>Two novel Motilibacter sp.</title>
        <authorList>
            <person name="Liu S."/>
        </authorList>
    </citation>
    <scope>NUCLEOTIDE SEQUENCE [LARGE SCALE GENOMIC DNA]</scope>
    <source>
        <strain evidence="4 5">E257</strain>
    </source>
</reference>
<dbReference type="PANTHER" id="PTHR19372:SF7">
    <property type="entry name" value="SULFITE OXIDASE, MITOCHONDRIAL"/>
    <property type="match status" value="1"/>
</dbReference>
<feature type="transmembrane region" description="Helical" evidence="2">
    <location>
        <begin position="55"/>
        <end position="75"/>
    </location>
</feature>
<protein>
    <submittedName>
        <fullName evidence="4">Molybdopterin-dependent oxidoreductase</fullName>
    </submittedName>
</protein>
<keyword evidence="5" id="KW-1185">Reference proteome</keyword>
<feature type="region of interest" description="Disordered" evidence="1">
    <location>
        <begin position="475"/>
        <end position="500"/>
    </location>
</feature>
<sequence>MLAALLSLGTAELVAALLGRTSSPVIAVGGAFVDRTPRWLKEFAIRTFGENDKDVLIAGVVATVLVLALLVGALAVRRRVLGYAFIALLAAVAASAAVSRPNADWQDVLPSLVGGLLGGLALGLLLHAVSSRVAPRATTTEAGSQKPESQVGVGRRRFLVAAAGVGVAAVSTELIARAARSRLDVAASRAAVRLPVPASPAPALAPGAMLRTAGLSSFYTASRDFYRVDTALTVPQLTTEDWRLRIHGDVERELSLDWQQLLARPMIERDITLTCVSNEVGGNLVGTARWLGVPLKPLLEEAGPRARADQIVSRSVDGMTIGTPTAVVMDGRDAMLAVAMNGEPLLPKHGFPVRMVVPGLYGYVSATKWVTELELTSFDAYDAYWVKRGWAEQAPIKTASRIDTPRPFSKNPPGRVAVAGVAWAQHRGVSKVEVRVDGGPWQPAQLSAAGSKDLWRQWVWEWDATEPGTHKLEVRATDADGETQPQTREAPFPEGSQGWHSVVVRVTD</sequence>
<feature type="transmembrane region" description="Helical" evidence="2">
    <location>
        <begin position="80"/>
        <end position="99"/>
    </location>
</feature>
<feature type="domain" description="Oxidoreductase molybdopterin-binding" evidence="3">
    <location>
        <begin position="232"/>
        <end position="384"/>
    </location>
</feature>
<evidence type="ECO:0000313" key="5">
    <source>
        <dbReference type="Proteomes" id="UP000800981"/>
    </source>
</evidence>
<dbReference type="InterPro" id="IPR036374">
    <property type="entry name" value="OxRdtase_Mopterin-bd_sf"/>
</dbReference>
<dbReference type="SUPFAM" id="SSF56524">
    <property type="entry name" value="Oxidoreductase molybdopterin-binding domain"/>
    <property type="match status" value="1"/>
</dbReference>
<dbReference type="EMBL" id="JAANNP010000006">
    <property type="protein sequence ID" value="NHC14462.1"/>
    <property type="molecule type" value="Genomic_DNA"/>
</dbReference>
<dbReference type="PANTHER" id="PTHR19372">
    <property type="entry name" value="SULFITE REDUCTASE"/>
    <property type="match status" value="1"/>
</dbReference>
<proteinExistence type="predicted"/>
<feature type="transmembrane region" description="Helical" evidence="2">
    <location>
        <begin position="111"/>
        <end position="129"/>
    </location>
</feature>
<evidence type="ECO:0000313" key="4">
    <source>
        <dbReference type="EMBL" id="NHC14462.1"/>
    </source>
</evidence>
<keyword evidence="2" id="KW-0472">Membrane</keyword>
<dbReference type="Gene3D" id="3.90.420.10">
    <property type="entry name" value="Oxidoreductase, molybdopterin-binding domain"/>
    <property type="match status" value="1"/>
</dbReference>
<keyword evidence="2" id="KW-1133">Transmembrane helix</keyword>
<organism evidence="4 5">
    <name type="scientific">Motilibacter deserti</name>
    <dbReference type="NCBI Taxonomy" id="2714956"/>
    <lineage>
        <taxon>Bacteria</taxon>
        <taxon>Bacillati</taxon>
        <taxon>Actinomycetota</taxon>
        <taxon>Actinomycetes</taxon>
        <taxon>Motilibacterales</taxon>
        <taxon>Motilibacteraceae</taxon>
        <taxon>Motilibacter</taxon>
    </lineage>
</organism>
<comment type="caution">
    <text evidence="4">The sequence shown here is derived from an EMBL/GenBank/DDBJ whole genome shotgun (WGS) entry which is preliminary data.</text>
</comment>
<dbReference type="Gene3D" id="2.60.40.650">
    <property type="match status" value="1"/>
</dbReference>
<accession>A0ABX0GY16</accession>
<dbReference type="SUPFAM" id="SSF81296">
    <property type="entry name" value="E set domains"/>
    <property type="match status" value="1"/>
</dbReference>
<evidence type="ECO:0000256" key="2">
    <source>
        <dbReference type="SAM" id="Phobius"/>
    </source>
</evidence>
<dbReference type="Pfam" id="PF00174">
    <property type="entry name" value="Oxidored_molyb"/>
    <property type="match status" value="1"/>
</dbReference>
<keyword evidence="2" id="KW-0812">Transmembrane</keyword>
<gene>
    <name evidence="4" type="ORF">G9H71_11800</name>
</gene>
<dbReference type="InterPro" id="IPR000572">
    <property type="entry name" value="OxRdtase_Mopterin-bd_dom"/>
</dbReference>
<dbReference type="Proteomes" id="UP000800981">
    <property type="component" value="Unassembled WGS sequence"/>
</dbReference>